<evidence type="ECO:0000313" key="3">
    <source>
        <dbReference type="Proteomes" id="UP001055115"/>
    </source>
</evidence>
<dbReference type="AlphaFoldDB" id="A0AA37PGA8"/>
<feature type="region of interest" description="Disordered" evidence="1">
    <location>
        <begin position="1"/>
        <end position="83"/>
    </location>
</feature>
<reference evidence="2 3" key="1">
    <citation type="submission" date="2022-03" db="EMBL/GenBank/DDBJ databases">
        <title>Genome data of Colletotrichum spp.</title>
        <authorList>
            <person name="Utami Y.D."/>
            <person name="Hiruma K."/>
        </authorList>
    </citation>
    <scope>NUCLEOTIDE SEQUENCE [LARGE SCALE GENOMIC DNA]</scope>
    <source>
        <strain evidence="2 3">MAFF 239500</strain>
    </source>
</reference>
<comment type="caution">
    <text evidence="2">The sequence shown here is derived from an EMBL/GenBank/DDBJ whole genome shotgun (WGS) entry which is preliminary data.</text>
</comment>
<feature type="compositionally biased region" description="Pro residues" evidence="1">
    <location>
        <begin position="35"/>
        <end position="45"/>
    </location>
</feature>
<protein>
    <submittedName>
        <fullName evidence="2">Uncharacterized protein</fullName>
    </submittedName>
</protein>
<dbReference type="RefSeq" id="XP_049134047.1">
    <property type="nucleotide sequence ID" value="XM_049278090.1"/>
</dbReference>
<gene>
    <name evidence="2" type="ORF">ColSpa_11878</name>
</gene>
<dbReference type="GeneID" id="73332680"/>
<keyword evidence="3" id="KW-1185">Reference proteome</keyword>
<feature type="compositionally biased region" description="Acidic residues" evidence="1">
    <location>
        <begin position="1"/>
        <end position="10"/>
    </location>
</feature>
<organism evidence="2 3">
    <name type="scientific">Colletotrichum spaethianum</name>
    <dbReference type="NCBI Taxonomy" id="700344"/>
    <lineage>
        <taxon>Eukaryota</taxon>
        <taxon>Fungi</taxon>
        <taxon>Dikarya</taxon>
        <taxon>Ascomycota</taxon>
        <taxon>Pezizomycotina</taxon>
        <taxon>Sordariomycetes</taxon>
        <taxon>Hypocreomycetidae</taxon>
        <taxon>Glomerellales</taxon>
        <taxon>Glomerellaceae</taxon>
        <taxon>Colletotrichum</taxon>
        <taxon>Colletotrichum spaethianum species complex</taxon>
    </lineage>
</organism>
<accession>A0AA37PGA8</accession>
<evidence type="ECO:0000313" key="2">
    <source>
        <dbReference type="EMBL" id="GKT51697.1"/>
    </source>
</evidence>
<name>A0AA37PGA8_9PEZI</name>
<proteinExistence type="predicted"/>
<dbReference type="Proteomes" id="UP001055115">
    <property type="component" value="Unassembled WGS sequence"/>
</dbReference>
<sequence length="221" mass="24743">MAPDLNDDQDLPQVDETADGLPNDVNTVYGAHCPMPVPAHGPNPTAPSNAIHQEKTKTHKKPPKTCKMVEASGLDPDGNELTDTEDYIDLPSLSHSWQLNQIKCCAQTVGTSLRQSWRWVPDIGSPHFKHQLLAGADKSPTGIIYDPNNFQVDLAHIESIWWAEETLKVDIVFQDSGEPREDLLLEFRCKNNRDLFLGFCRAQAIYLYRTDAWVSCPCTDT</sequence>
<dbReference type="EMBL" id="BQXU01000052">
    <property type="protein sequence ID" value="GKT51697.1"/>
    <property type="molecule type" value="Genomic_DNA"/>
</dbReference>
<evidence type="ECO:0000256" key="1">
    <source>
        <dbReference type="SAM" id="MobiDB-lite"/>
    </source>
</evidence>